<feature type="transmembrane region" description="Helical" evidence="1">
    <location>
        <begin position="187"/>
        <end position="206"/>
    </location>
</feature>
<name>A0A5R9G9D8_9BACL</name>
<feature type="transmembrane region" description="Helical" evidence="1">
    <location>
        <begin position="29"/>
        <end position="47"/>
    </location>
</feature>
<dbReference type="RefSeq" id="WP_138195662.1">
    <property type="nucleotide sequence ID" value="NZ_VCIW01000012.1"/>
</dbReference>
<dbReference type="AlphaFoldDB" id="A0A5R9G9D8"/>
<accession>A0A5R9G9D8</accession>
<evidence type="ECO:0000256" key="1">
    <source>
        <dbReference type="SAM" id="Phobius"/>
    </source>
</evidence>
<dbReference type="Proteomes" id="UP000309676">
    <property type="component" value="Unassembled WGS sequence"/>
</dbReference>
<keyword evidence="1" id="KW-0472">Membrane</keyword>
<keyword evidence="1" id="KW-0812">Transmembrane</keyword>
<feature type="transmembrane region" description="Helical" evidence="1">
    <location>
        <begin position="123"/>
        <end position="141"/>
    </location>
</feature>
<dbReference type="EMBL" id="VCIW01000012">
    <property type="protein sequence ID" value="TLS50976.1"/>
    <property type="molecule type" value="Genomic_DNA"/>
</dbReference>
<feature type="transmembrane region" description="Helical" evidence="1">
    <location>
        <begin position="67"/>
        <end position="88"/>
    </location>
</feature>
<feature type="transmembrane region" description="Helical" evidence="1">
    <location>
        <begin position="234"/>
        <end position="256"/>
    </location>
</feature>
<evidence type="ECO:0000313" key="3">
    <source>
        <dbReference type="Proteomes" id="UP000309676"/>
    </source>
</evidence>
<dbReference type="OrthoDB" id="9783401at2"/>
<organism evidence="2 3">
    <name type="scientific">Paenibacillus antri</name>
    <dbReference type="NCBI Taxonomy" id="2582848"/>
    <lineage>
        <taxon>Bacteria</taxon>
        <taxon>Bacillati</taxon>
        <taxon>Bacillota</taxon>
        <taxon>Bacilli</taxon>
        <taxon>Bacillales</taxon>
        <taxon>Paenibacillaceae</taxon>
        <taxon>Paenibacillus</taxon>
    </lineage>
</organism>
<dbReference type="PANTHER" id="PTHR36832">
    <property type="entry name" value="SLR1174 PROTEIN-RELATED"/>
    <property type="match status" value="1"/>
</dbReference>
<dbReference type="PANTHER" id="PTHR36832:SF2">
    <property type="entry name" value="INTEGRAL MEMBRANE PROTEIN"/>
    <property type="match status" value="1"/>
</dbReference>
<protein>
    <submittedName>
        <fullName evidence="2">ABC transporter permease</fullName>
    </submittedName>
</protein>
<keyword evidence="3" id="KW-1185">Reference proteome</keyword>
<feature type="transmembrane region" description="Helical" evidence="1">
    <location>
        <begin position="147"/>
        <end position="175"/>
    </location>
</feature>
<dbReference type="InterPro" id="IPR010390">
    <property type="entry name" value="ABC-2_transporter-like"/>
</dbReference>
<keyword evidence="1" id="KW-1133">Transmembrane helix</keyword>
<reference evidence="2 3" key="1">
    <citation type="submission" date="2019-05" db="EMBL/GenBank/DDBJ databases">
        <authorList>
            <person name="Narsing Rao M.P."/>
            <person name="Li W.J."/>
        </authorList>
    </citation>
    <scope>NUCLEOTIDE SEQUENCE [LARGE SCALE GENOMIC DNA]</scope>
    <source>
        <strain evidence="2 3">SYSU_K30003</strain>
    </source>
</reference>
<dbReference type="Pfam" id="PF06182">
    <property type="entry name" value="ABC2_membrane_6"/>
    <property type="match status" value="1"/>
</dbReference>
<sequence>MRNAALAWRKYPAVTRITLKNSFAYVADFFVRTVFLIVILYIFMQLWSATYAGEGEPSIAGYTFSDMVWYLIVSEAITLALPSLSAIVEQDVKSGDVAYRLTKPMHYVGYYFAWYNADVGLRLGINLLVGGALGLLVFGVPDFGYGWLAFAVVAVGAIAVSFLLNMIVALCAFWVEETTGLEFVYKKLLFTVGGMLMPLEMFPLWLQDVCKWLPFQAVLYFPASTVTSFEPSKLFGMLAVQWGWVAALAGIVFWMYGRGVRKLNVNGG</sequence>
<comment type="caution">
    <text evidence="2">The sequence shown here is derived from an EMBL/GenBank/DDBJ whole genome shotgun (WGS) entry which is preliminary data.</text>
</comment>
<gene>
    <name evidence="2" type="ORF">FE782_18200</name>
</gene>
<evidence type="ECO:0000313" key="2">
    <source>
        <dbReference type="EMBL" id="TLS50976.1"/>
    </source>
</evidence>
<proteinExistence type="predicted"/>